<evidence type="ECO:0000313" key="2">
    <source>
        <dbReference type="EMBL" id="PGH23743.1"/>
    </source>
</evidence>
<comment type="caution">
    <text evidence="2">The sequence shown here is derived from an EMBL/GenBank/DDBJ whole genome shotgun (WGS) entry which is preliminary data.</text>
</comment>
<sequence>MPNTSPDIFESPAARERIRAKFNAIHSQPEDRDDSDVAHERLTLPVVDMATDFLSEWPTGEFLEEFYIALGDIECYTSILLPLALRRAGKRLDEFRAIYFPRAPSVRAIQSNLFKFHGHASTTTQSNSHAGKGVRSSSHSFDAAMKKTPPHQGVVSNETEFHDHNDQDSNTPDESNKESNDVNRDNSPHDKGGLEDEGPAFLDVAYTSDYSDDDEQYHPWQDVPELASHWPFATPEYLDTLFDEQFGRELQSPSETDSEADDTAPIEDELPMPRLLGYEARRVLTCKGESVELMLCGKDWNSGNGEHVLRLWLDNYRYFPGPISSHSQM</sequence>
<accession>A0A2B7YRX5</accession>
<feature type="compositionally biased region" description="Polar residues" evidence="1">
    <location>
        <begin position="120"/>
        <end position="140"/>
    </location>
</feature>
<proteinExistence type="predicted"/>
<gene>
    <name evidence="2" type="ORF">AJ80_02172</name>
</gene>
<name>A0A2B7YRX5_POLH7</name>
<organism evidence="2 3">
    <name type="scientific">Polytolypa hystricis (strain UAMH7299)</name>
    <dbReference type="NCBI Taxonomy" id="1447883"/>
    <lineage>
        <taxon>Eukaryota</taxon>
        <taxon>Fungi</taxon>
        <taxon>Dikarya</taxon>
        <taxon>Ascomycota</taxon>
        <taxon>Pezizomycotina</taxon>
        <taxon>Eurotiomycetes</taxon>
        <taxon>Eurotiomycetidae</taxon>
        <taxon>Onygenales</taxon>
        <taxon>Onygenales incertae sedis</taxon>
        <taxon>Polytolypa</taxon>
    </lineage>
</organism>
<evidence type="ECO:0000256" key="1">
    <source>
        <dbReference type="SAM" id="MobiDB-lite"/>
    </source>
</evidence>
<dbReference type="EMBL" id="PDNA01000020">
    <property type="protein sequence ID" value="PGH23743.1"/>
    <property type="molecule type" value="Genomic_DNA"/>
</dbReference>
<feature type="region of interest" description="Disordered" evidence="1">
    <location>
        <begin position="120"/>
        <end position="198"/>
    </location>
</feature>
<reference evidence="2 3" key="1">
    <citation type="submission" date="2017-10" db="EMBL/GenBank/DDBJ databases">
        <title>Comparative genomics in systemic dimorphic fungi from Ajellomycetaceae.</title>
        <authorList>
            <person name="Munoz J.F."/>
            <person name="Mcewen J.G."/>
            <person name="Clay O.K."/>
            <person name="Cuomo C.A."/>
        </authorList>
    </citation>
    <scope>NUCLEOTIDE SEQUENCE [LARGE SCALE GENOMIC DNA]</scope>
    <source>
        <strain evidence="2 3">UAMH7299</strain>
    </source>
</reference>
<protein>
    <submittedName>
        <fullName evidence="2">Uncharacterized protein</fullName>
    </submittedName>
</protein>
<dbReference type="Proteomes" id="UP000224634">
    <property type="component" value="Unassembled WGS sequence"/>
</dbReference>
<feature type="compositionally biased region" description="Basic and acidic residues" evidence="1">
    <location>
        <begin position="174"/>
        <end position="194"/>
    </location>
</feature>
<evidence type="ECO:0000313" key="3">
    <source>
        <dbReference type="Proteomes" id="UP000224634"/>
    </source>
</evidence>
<keyword evidence="3" id="KW-1185">Reference proteome</keyword>
<dbReference type="AlphaFoldDB" id="A0A2B7YRX5"/>